<dbReference type="RefSeq" id="WP_073478246.1">
    <property type="nucleotide sequence ID" value="NZ_FQZU01000036.1"/>
</dbReference>
<feature type="domain" description="Thiamine pyrophosphate enzyme TPP-binding" evidence="9">
    <location>
        <begin position="405"/>
        <end position="552"/>
    </location>
</feature>
<dbReference type="EMBL" id="FQZU01000036">
    <property type="protein sequence ID" value="SHK87000.1"/>
    <property type="molecule type" value="Genomic_DNA"/>
</dbReference>
<comment type="cofactor">
    <cofactor evidence="2">
        <name>thiamine diphosphate</name>
        <dbReference type="ChEBI" id="CHEBI:58937"/>
    </cofactor>
</comment>
<reference evidence="12" key="1">
    <citation type="submission" date="2016-11" db="EMBL/GenBank/DDBJ databases">
        <authorList>
            <person name="Varghese N."/>
            <person name="Submissions S."/>
        </authorList>
    </citation>
    <scope>NUCLEOTIDE SEQUENCE [LARGE SCALE GENOMIC DNA]</scope>
    <source>
        <strain evidence="12">DSM 16219</strain>
    </source>
</reference>
<dbReference type="InterPro" id="IPR029035">
    <property type="entry name" value="DHS-like_NAD/FAD-binding_dom"/>
</dbReference>
<comment type="cofactor">
    <cofactor evidence="1">
        <name>Mg(2+)</name>
        <dbReference type="ChEBI" id="CHEBI:18420"/>
    </cofactor>
</comment>
<name>A0A1M6VZX0_9BACT</name>
<dbReference type="GO" id="GO:0005948">
    <property type="term" value="C:acetolactate synthase complex"/>
    <property type="evidence" value="ECO:0007669"/>
    <property type="project" value="TreeGrafter"/>
</dbReference>
<dbReference type="Proteomes" id="UP000183994">
    <property type="component" value="Unassembled WGS sequence"/>
</dbReference>
<feature type="domain" description="Thiamine pyrophosphate enzyme central" evidence="8">
    <location>
        <begin position="204"/>
        <end position="337"/>
    </location>
</feature>
<dbReference type="CDD" id="cd07035">
    <property type="entry name" value="TPP_PYR_POX_like"/>
    <property type="match status" value="1"/>
</dbReference>
<dbReference type="Pfam" id="PF00205">
    <property type="entry name" value="TPP_enzyme_M"/>
    <property type="match status" value="1"/>
</dbReference>
<evidence type="ECO:0000259" key="9">
    <source>
        <dbReference type="Pfam" id="PF02775"/>
    </source>
</evidence>
<gene>
    <name evidence="11" type="ORF">SAMN02745216_04225</name>
</gene>
<dbReference type="Gene3D" id="3.40.50.1220">
    <property type="entry name" value="TPP-binding domain"/>
    <property type="match status" value="1"/>
</dbReference>
<evidence type="ECO:0000256" key="5">
    <source>
        <dbReference type="ARBA" id="ARBA00023052"/>
    </source>
</evidence>
<evidence type="ECO:0000256" key="3">
    <source>
        <dbReference type="ARBA" id="ARBA00007812"/>
    </source>
</evidence>
<dbReference type="SUPFAM" id="SSF52518">
    <property type="entry name" value="Thiamin diphosphate-binding fold (THDP-binding)"/>
    <property type="match status" value="2"/>
</dbReference>
<evidence type="ECO:0000256" key="1">
    <source>
        <dbReference type="ARBA" id="ARBA00001946"/>
    </source>
</evidence>
<dbReference type="STRING" id="1121393.SAMN02745216_04225"/>
<keyword evidence="12" id="KW-1185">Reference proteome</keyword>
<evidence type="ECO:0000256" key="7">
    <source>
        <dbReference type="SAM" id="Phobius"/>
    </source>
</evidence>
<dbReference type="GO" id="GO:0003984">
    <property type="term" value="F:acetolactate synthase activity"/>
    <property type="evidence" value="ECO:0007669"/>
    <property type="project" value="TreeGrafter"/>
</dbReference>
<dbReference type="InterPro" id="IPR000399">
    <property type="entry name" value="TPP-bd_CS"/>
</dbReference>
<dbReference type="GO" id="GO:0009099">
    <property type="term" value="P:L-valine biosynthetic process"/>
    <property type="evidence" value="ECO:0007669"/>
    <property type="project" value="TreeGrafter"/>
</dbReference>
<keyword evidence="7" id="KW-1133">Transmembrane helix</keyword>
<dbReference type="AlphaFoldDB" id="A0A1M6VZX0"/>
<keyword evidence="7" id="KW-0812">Transmembrane</keyword>
<dbReference type="Pfam" id="PF02776">
    <property type="entry name" value="TPP_enzyme_N"/>
    <property type="match status" value="1"/>
</dbReference>
<dbReference type="InterPro" id="IPR011766">
    <property type="entry name" value="TPP_enzyme_TPP-bd"/>
</dbReference>
<evidence type="ECO:0000313" key="12">
    <source>
        <dbReference type="Proteomes" id="UP000183994"/>
    </source>
</evidence>
<dbReference type="GO" id="GO:0030976">
    <property type="term" value="F:thiamine pyrophosphate binding"/>
    <property type="evidence" value="ECO:0007669"/>
    <property type="project" value="InterPro"/>
</dbReference>
<dbReference type="SUPFAM" id="SSF52467">
    <property type="entry name" value="DHS-like NAD/FAD-binding domain"/>
    <property type="match status" value="1"/>
</dbReference>
<comment type="similarity">
    <text evidence="3 6">Belongs to the TPP enzyme family.</text>
</comment>
<dbReference type="Pfam" id="PF02775">
    <property type="entry name" value="TPP_enzyme_C"/>
    <property type="match status" value="1"/>
</dbReference>
<organism evidence="11 12">
    <name type="scientific">Desulfatibacillum alkenivorans DSM 16219</name>
    <dbReference type="NCBI Taxonomy" id="1121393"/>
    <lineage>
        <taxon>Bacteria</taxon>
        <taxon>Pseudomonadati</taxon>
        <taxon>Thermodesulfobacteriota</taxon>
        <taxon>Desulfobacteria</taxon>
        <taxon>Desulfobacterales</taxon>
        <taxon>Desulfatibacillaceae</taxon>
        <taxon>Desulfatibacillum</taxon>
    </lineage>
</organism>
<dbReference type="InterPro" id="IPR012001">
    <property type="entry name" value="Thiamin_PyroP_enz_TPP-bd_dom"/>
</dbReference>
<feature type="domain" description="Thiamine pyrophosphate enzyme N-terminal TPP-binding" evidence="10">
    <location>
        <begin position="5"/>
        <end position="103"/>
    </location>
</feature>
<protein>
    <submittedName>
        <fullName evidence="11">Acetolactate synthase large subunit</fullName>
    </submittedName>
</protein>
<evidence type="ECO:0000259" key="8">
    <source>
        <dbReference type="Pfam" id="PF00205"/>
    </source>
</evidence>
<dbReference type="Gene3D" id="3.40.50.970">
    <property type="match status" value="2"/>
</dbReference>
<dbReference type="InterPro" id="IPR045229">
    <property type="entry name" value="TPP_enz"/>
</dbReference>
<keyword evidence="4" id="KW-0479">Metal-binding</keyword>
<dbReference type="InterPro" id="IPR029061">
    <property type="entry name" value="THDP-binding"/>
</dbReference>
<dbReference type="GO" id="GO:0009097">
    <property type="term" value="P:isoleucine biosynthetic process"/>
    <property type="evidence" value="ECO:0007669"/>
    <property type="project" value="TreeGrafter"/>
</dbReference>
<evidence type="ECO:0000256" key="4">
    <source>
        <dbReference type="ARBA" id="ARBA00022723"/>
    </source>
</evidence>
<dbReference type="PANTHER" id="PTHR18968:SF166">
    <property type="entry name" value="2-HYDROXYACYL-COA LYASE 2"/>
    <property type="match status" value="1"/>
</dbReference>
<proteinExistence type="inferred from homology"/>
<accession>A0A1M6VZX0</accession>
<dbReference type="PANTHER" id="PTHR18968">
    <property type="entry name" value="THIAMINE PYROPHOSPHATE ENZYMES"/>
    <property type="match status" value="1"/>
</dbReference>
<keyword evidence="7" id="KW-0472">Membrane</keyword>
<evidence type="ECO:0000256" key="6">
    <source>
        <dbReference type="RuleBase" id="RU362132"/>
    </source>
</evidence>
<dbReference type="GO" id="GO:0050660">
    <property type="term" value="F:flavin adenine dinucleotide binding"/>
    <property type="evidence" value="ECO:0007669"/>
    <property type="project" value="TreeGrafter"/>
</dbReference>
<sequence length="618" mass="66113">MKTLSGSQVLARSIAGAGIGFVFTVAAPRLQPVVKSLTSIDGMTVIHARDETAAAMMADGYIRRSGRFAAVLTECHGRSLCQIAGVTNAWADKIPLISISLCDDQAPDANKGVNRSAYDANRVFEPVTVWRNRVSSLADAPKAFQDAVTHSQGSRRGPVHLDIEAGLLERQIEDEIPGLPQEGPVAHRKLTHLRTEGAESALGQAVKLLQTARKPLIMAGGGVKASGASLDVVQFMERYGVPGCTSMAGIGAIPADHAYCLGGPSYTAGEAFHAAIKQADVVLALGCSFSGLEGFGLPPLWSKKIKCIHVDNNPNQIGLNISPEIPVLGDVKTVLAQMAGMLEASSFVAPDAWANWRLFLSNLKRERKTRLHNFASRPWGALHQGLLALEMGKIVEKENLVMVIDGGNTPLYAAMYGPGMSPRQTFFPFGMAALGGGVPYAIGVALAAPEKRVMLITGDGSCLYAVSELETIQRLNLPITIVVNNDSSWNMIKALQDSLFECNYVGTCLPDIDYARIAAGFGLHGERVKSADQLAPAYERAVQSGGPALIDCVTDCKNLPDSLLSFAMVEFEGAQINPVKLVKSLWKGRDMGLSRALHQASYVRKALVGFNPMAKRRV</sequence>
<dbReference type="OrthoDB" id="2254214at2"/>
<evidence type="ECO:0000256" key="2">
    <source>
        <dbReference type="ARBA" id="ARBA00001964"/>
    </source>
</evidence>
<dbReference type="PROSITE" id="PS00187">
    <property type="entry name" value="TPP_ENZYMES"/>
    <property type="match status" value="1"/>
</dbReference>
<feature type="transmembrane region" description="Helical" evidence="7">
    <location>
        <begin position="426"/>
        <end position="448"/>
    </location>
</feature>
<evidence type="ECO:0000313" key="11">
    <source>
        <dbReference type="EMBL" id="SHK87000.1"/>
    </source>
</evidence>
<keyword evidence="5 6" id="KW-0786">Thiamine pyrophosphate</keyword>
<evidence type="ECO:0000259" key="10">
    <source>
        <dbReference type="Pfam" id="PF02776"/>
    </source>
</evidence>
<dbReference type="InterPro" id="IPR012000">
    <property type="entry name" value="Thiamin_PyroP_enz_cen_dom"/>
</dbReference>
<dbReference type="GO" id="GO:0000287">
    <property type="term" value="F:magnesium ion binding"/>
    <property type="evidence" value="ECO:0007669"/>
    <property type="project" value="InterPro"/>
</dbReference>